<gene>
    <name evidence="2" type="ORF">HPBE_LOCUS21504</name>
</gene>
<dbReference type="AlphaFoldDB" id="A0A183GGB7"/>
<feature type="region of interest" description="Disordered" evidence="1">
    <location>
        <begin position="1"/>
        <end position="76"/>
    </location>
</feature>
<feature type="compositionally biased region" description="Basic and acidic residues" evidence="1">
    <location>
        <begin position="24"/>
        <end position="46"/>
    </location>
</feature>
<evidence type="ECO:0000313" key="4">
    <source>
        <dbReference type="WBParaSite" id="HPBE_0002150501-mRNA-1"/>
    </source>
</evidence>
<name>A0A183GGB7_HELPZ</name>
<protein>
    <submittedName>
        <fullName evidence="4">BZIP domain-containing protein</fullName>
    </submittedName>
</protein>
<sequence>MDEQELRLCSTPEHESRAGANQYDHYEHGSAPRRASSAERRAANAERKRRSREQMSGGEIEARRVADAARKRRSRE</sequence>
<dbReference type="WBParaSite" id="HPBE_0002150501-mRNA-1">
    <property type="protein sequence ID" value="HPBE_0002150501-mRNA-1"/>
    <property type="gene ID" value="HPBE_0002150501"/>
</dbReference>
<organism evidence="3 4">
    <name type="scientific">Heligmosomoides polygyrus</name>
    <name type="common">Parasitic roundworm</name>
    <dbReference type="NCBI Taxonomy" id="6339"/>
    <lineage>
        <taxon>Eukaryota</taxon>
        <taxon>Metazoa</taxon>
        <taxon>Ecdysozoa</taxon>
        <taxon>Nematoda</taxon>
        <taxon>Chromadorea</taxon>
        <taxon>Rhabditida</taxon>
        <taxon>Rhabditina</taxon>
        <taxon>Rhabditomorpha</taxon>
        <taxon>Strongyloidea</taxon>
        <taxon>Heligmosomidae</taxon>
        <taxon>Heligmosomoides</taxon>
    </lineage>
</organism>
<evidence type="ECO:0000313" key="2">
    <source>
        <dbReference type="EMBL" id="VDP25962.1"/>
    </source>
</evidence>
<reference evidence="4" key="2">
    <citation type="submission" date="2019-09" db="UniProtKB">
        <authorList>
            <consortium name="WormBaseParasite"/>
        </authorList>
    </citation>
    <scope>IDENTIFICATION</scope>
</reference>
<reference evidence="2 3" key="1">
    <citation type="submission" date="2018-11" db="EMBL/GenBank/DDBJ databases">
        <authorList>
            <consortium name="Pathogen Informatics"/>
        </authorList>
    </citation>
    <scope>NUCLEOTIDE SEQUENCE [LARGE SCALE GENOMIC DNA]</scope>
</reference>
<keyword evidence="3" id="KW-1185">Reference proteome</keyword>
<evidence type="ECO:0000256" key="1">
    <source>
        <dbReference type="SAM" id="MobiDB-lite"/>
    </source>
</evidence>
<feature type="compositionally biased region" description="Basic and acidic residues" evidence="1">
    <location>
        <begin position="60"/>
        <end position="69"/>
    </location>
</feature>
<proteinExistence type="predicted"/>
<feature type="compositionally biased region" description="Basic and acidic residues" evidence="1">
    <location>
        <begin position="1"/>
        <end position="17"/>
    </location>
</feature>
<dbReference type="EMBL" id="UZAH01033065">
    <property type="protein sequence ID" value="VDP25962.1"/>
    <property type="molecule type" value="Genomic_DNA"/>
</dbReference>
<accession>A0A3P8BJM4</accession>
<dbReference type="Proteomes" id="UP000050761">
    <property type="component" value="Unassembled WGS sequence"/>
</dbReference>
<accession>A0A183GGB7</accession>
<evidence type="ECO:0000313" key="3">
    <source>
        <dbReference type="Proteomes" id="UP000050761"/>
    </source>
</evidence>